<name>R9XYQ1_9FLOR</name>
<proteinExistence type="predicted"/>
<geneLocation type="plastid" evidence="1"/>
<organism evidence="1">
    <name type="scientific">Phyllymenia taiwanensis</name>
    <dbReference type="NCBI Taxonomy" id="1260292"/>
    <lineage>
        <taxon>Eukaryota</taxon>
        <taxon>Rhodophyta</taxon>
        <taxon>Florideophyceae</taxon>
        <taxon>Rhodymeniophycidae</taxon>
        <taxon>Halymeniales</taxon>
        <taxon>Halymeniaceae</taxon>
        <taxon>Phyllymenia</taxon>
    </lineage>
</organism>
<dbReference type="AlphaFoldDB" id="R9XYQ1"/>
<keyword evidence="1" id="KW-0934">Plastid</keyword>
<dbReference type="GeneID" id="16017100"/>
<sequence>MIILYHHILSIISSKFSRMLIVKLVLLGKVYIFYLKVNGITRNKEE</sequence>
<reference evidence="1" key="1">
    <citation type="journal article" date="2013" name="PLoS ONE">
        <title>The Plastid Genome of the Red Macroalga Grateloupia taiwanensis (Halymeniaceae).</title>
        <authorList>
            <person name="Depriest M.S."/>
            <person name="Bhattacharya D."/>
            <person name="Lopez-Bautista J.M."/>
        </authorList>
    </citation>
    <scope>NUCLEOTIDE SEQUENCE</scope>
</reference>
<evidence type="ECO:0000313" key="1">
    <source>
        <dbReference type="EMBL" id="AGO19801.1"/>
    </source>
</evidence>
<gene>
    <name evidence="1" type="primary">orf29</name>
</gene>
<accession>R9XYQ1</accession>
<dbReference type="RefSeq" id="YP_008144776.1">
    <property type="nucleotide sequence ID" value="NC_021618.1"/>
</dbReference>
<protein>
    <submittedName>
        <fullName evidence="1">Uncharacterized protein</fullName>
    </submittedName>
</protein>
<dbReference type="EMBL" id="KC894740">
    <property type="protein sequence ID" value="AGO19801.1"/>
    <property type="molecule type" value="Genomic_DNA"/>
</dbReference>
<reference evidence="1" key="2">
    <citation type="submission" date="2013-04" db="EMBL/GenBank/DDBJ databases">
        <authorList>
            <person name="DePriest M.S.Jr."/>
            <person name="Bhattacharya D."/>
            <person name="Lopez-Bautista J.M."/>
        </authorList>
    </citation>
    <scope>NUCLEOTIDE SEQUENCE</scope>
</reference>